<dbReference type="PaxDb" id="411470-RUMGNA_00321"/>
<proteinExistence type="predicted"/>
<evidence type="ECO:0000313" key="1">
    <source>
        <dbReference type="EMBL" id="EDN79324.1"/>
    </source>
</evidence>
<gene>
    <name evidence="1" type="ORF">RUMGNA_00321</name>
</gene>
<dbReference type="SUPFAM" id="SSF56349">
    <property type="entry name" value="DNA breaking-rejoining enzymes"/>
    <property type="match status" value="1"/>
</dbReference>
<dbReference type="RefSeq" id="WP_004840321.1">
    <property type="nucleotide sequence ID" value="NZ_CP027002.1"/>
</dbReference>
<name>A7AYF6_MEDG7</name>
<reference evidence="1 2" key="2">
    <citation type="submission" date="2007-06" db="EMBL/GenBank/DDBJ databases">
        <title>Draft genome sequence of Ruminococcus gnavus (ATCC 29149).</title>
        <authorList>
            <person name="Sudarsanam P."/>
            <person name="Ley R."/>
            <person name="Guruge J."/>
            <person name="Turnbaugh P.J."/>
            <person name="Mahowald M."/>
            <person name="Liep D."/>
            <person name="Gordon J."/>
        </authorList>
    </citation>
    <scope>NUCLEOTIDE SEQUENCE [LARGE SCALE GENOMIC DNA]</scope>
    <source>
        <strain evidence="1 2">ATCC 29149</strain>
    </source>
</reference>
<accession>A7AYF6</accession>
<dbReference type="eggNOG" id="COG4974">
    <property type="taxonomic scope" value="Bacteria"/>
</dbReference>
<protein>
    <recommendedName>
        <fullName evidence="3">Integrase</fullName>
    </recommendedName>
</protein>
<evidence type="ECO:0000313" key="2">
    <source>
        <dbReference type="Proteomes" id="UP000004410"/>
    </source>
</evidence>
<organism evidence="1 2">
    <name type="scientific">Mediterraneibacter gnavus (strain ATCC 29149 / DSM 114966 / JCM 6515 / VPI C7-9)</name>
    <name type="common">Ruminococcus gnavus</name>
    <dbReference type="NCBI Taxonomy" id="411470"/>
    <lineage>
        <taxon>Bacteria</taxon>
        <taxon>Bacillati</taxon>
        <taxon>Bacillota</taxon>
        <taxon>Clostridia</taxon>
        <taxon>Lachnospirales</taxon>
        <taxon>Lachnospiraceae</taxon>
        <taxon>Mediterraneibacter</taxon>
    </lineage>
</organism>
<evidence type="ECO:0008006" key="3">
    <source>
        <dbReference type="Google" id="ProtNLM"/>
    </source>
</evidence>
<dbReference type="GeneID" id="88505722"/>
<dbReference type="EMBL" id="AAYG02000003">
    <property type="protein sequence ID" value="EDN79324.1"/>
    <property type="molecule type" value="Genomic_DNA"/>
</dbReference>
<sequence length="57" mass="6306">MVNDGISYETVRKVLGHDSPNAIRHYARLDIQMLRNCALACPAPSGTLHQFLKGGRI</sequence>
<dbReference type="GO" id="GO:0003677">
    <property type="term" value="F:DNA binding"/>
    <property type="evidence" value="ECO:0007669"/>
    <property type="project" value="InterPro"/>
</dbReference>
<dbReference type="Proteomes" id="UP000004410">
    <property type="component" value="Unassembled WGS sequence"/>
</dbReference>
<reference evidence="1 2" key="1">
    <citation type="submission" date="2007-04" db="EMBL/GenBank/DDBJ databases">
        <authorList>
            <person name="Fulton L."/>
            <person name="Clifton S."/>
            <person name="Fulton B."/>
            <person name="Xu J."/>
            <person name="Minx P."/>
            <person name="Pepin K.H."/>
            <person name="Johnson M."/>
            <person name="Thiruvilangam P."/>
            <person name="Bhonagiri V."/>
            <person name="Nash W.E."/>
            <person name="Mardis E.R."/>
            <person name="Wilson R.K."/>
        </authorList>
    </citation>
    <scope>NUCLEOTIDE SEQUENCE [LARGE SCALE GENOMIC DNA]</scope>
    <source>
        <strain evidence="1 2">ATCC 29149</strain>
    </source>
</reference>
<dbReference type="InterPro" id="IPR011010">
    <property type="entry name" value="DNA_brk_join_enz"/>
</dbReference>
<comment type="caution">
    <text evidence="1">The sequence shown here is derived from an EMBL/GenBank/DDBJ whole genome shotgun (WGS) entry which is preliminary data.</text>
</comment>
<dbReference type="AlphaFoldDB" id="A7AYF6"/>